<protein>
    <submittedName>
        <fullName evidence="6">Uncharacterized protein</fullName>
    </submittedName>
</protein>
<evidence type="ECO:0000256" key="4">
    <source>
        <dbReference type="ARBA" id="ARBA00023242"/>
    </source>
</evidence>
<dbReference type="KEGG" id="tps:THAPSDRAFT_2622"/>
<feature type="compositionally biased region" description="Basic and acidic residues" evidence="5">
    <location>
        <begin position="118"/>
        <end position="129"/>
    </location>
</feature>
<keyword evidence="7" id="KW-1185">Reference proteome</keyword>
<dbReference type="InterPro" id="IPR039924">
    <property type="entry name" value="ICln/Lot5/Saf5"/>
</dbReference>
<feature type="region of interest" description="Disordered" evidence="5">
    <location>
        <begin position="392"/>
        <end position="413"/>
    </location>
</feature>
<evidence type="ECO:0000313" key="6">
    <source>
        <dbReference type="EMBL" id="EED94830.1"/>
    </source>
</evidence>
<dbReference type="RefSeq" id="XP_002287387.1">
    <property type="nucleotide sequence ID" value="XM_002287351.1"/>
</dbReference>
<dbReference type="EMBL" id="CM000639">
    <property type="protein sequence ID" value="EED94830.1"/>
    <property type="molecule type" value="Genomic_DNA"/>
</dbReference>
<evidence type="ECO:0000256" key="1">
    <source>
        <dbReference type="ARBA" id="ARBA00004123"/>
    </source>
</evidence>
<dbReference type="GO" id="GO:0005737">
    <property type="term" value="C:cytoplasm"/>
    <property type="evidence" value="ECO:0007669"/>
    <property type="project" value="UniProtKB-SubCell"/>
</dbReference>
<keyword evidence="4" id="KW-0539">Nucleus</keyword>
<dbReference type="eggNOG" id="ENOG502SZW2">
    <property type="taxonomic scope" value="Eukaryota"/>
</dbReference>
<evidence type="ECO:0000256" key="5">
    <source>
        <dbReference type="SAM" id="MobiDB-lite"/>
    </source>
</evidence>
<dbReference type="Pfam" id="PF03517">
    <property type="entry name" value="Voldacs"/>
    <property type="match status" value="1"/>
</dbReference>
<dbReference type="InParanoid" id="B8BUW5"/>
<dbReference type="PaxDb" id="35128-Thaps2622"/>
<feature type="compositionally biased region" description="Acidic residues" evidence="5">
    <location>
        <begin position="247"/>
        <end position="271"/>
    </location>
</feature>
<feature type="region of interest" description="Disordered" evidence="5">
    <location>
        <begin position="110"/>
        <end position="140"/>
    </location>
</feature>
<name>B8BUW5_THAPS</name>
<evidence type="ECO:0000256" key="3">
    <source>
        <dbReference type="ARBA" id="ARBA00022490"/>
    </source>
</evidence>
<keyword evidence="3" id="KW-0963">Cytoplasm</keyword>
<feature type="compositionally biased region" description="Acidic residues" evidence="5">
    <location>
        <begin position="396"/>
        <end position="413"/>
    </location>
</feature>
<organism evidence="6 7">
    <name type="scientific">Thalassiosira pseudonana</name>
    <name type="common">Marine diatom</name>
    <name type="synonym">Cyclotella nana</name>
    <dbReference type="NCBI Taxonomy" id="35128"/>
    <lineage>
        <taxon>Eukaryota</taxon>
        <taxon>Sar</taxon>
        <taxon>Stramenopiles</taxon>
        <taxon>Ochrophyta</taxon>
        <taxon>Bacillariophyta</taxon>
        <taxon>Coscinodiscophyceae</taxon>
        <taxon>Thalassiosirophycidae</taxon>
        <taxon>Thalassiosirales</taxon>
        <taxon>Thalassiosiraceae</taxon>
        <taxon>Thalassiosira</taxon>
    </lineage>
</organism>
<gene>
    <name evidence="6" type="ORF">THAPSDRAFT_2622</name>
</gene>
<dbReference type="HOGENOM" id="CLU_666473_0_0_1"/>
<dbReference type="GeneID" id="7446650"/>
<reference evidence="6 7" key="1">
    <citation type="journal article" date="2004" name="Science">
        <title>The genome of the diatom Thalassiosira pseudonana: ecology, evolution, and metabolism.</title>
        <authorList>
            <person name="Armbrust E.V."/>
            <person name="Berges J.A."/>
            <person name="Bowler C."/>
            <person name="Green B.R."/>
            <person name="Martinez D."/>
            <person name="Putnam N.H."/>
            <person name="Zhou S."/>
            <person name="Allen A.E."/>
            <person name="Apt K.E."/>
            <person name="Bechner M."/>
            <person name="Brzezinski M.A."/>
            <person name="Chaal B.K."/>
            <person name="Chiovitti A."/>
            <person name="Davis A.K."/>
            <person name="Demarest M.S."/>
            <person name="Detter J.C."/>
            <person name="Glavina T."/>
            <person name="Goodstein D."/>
            <person name="Hadi M.Z."/>
            <person name="Hellsten U."/>
            <person name="Hildebrand M."/>
            <person name="Jenkins B.D."/>
            <person name="Jurka J."/>
            <person name="Kapitonov V.V."/>
            <person name="Kroger N."/>
            <person name="Lau W.W."/>
            <person name="Lane T.W."/>
            <person name="Larimer F.W."/>
            <person name="Lippmeier J.C."/>
            <person name="Lucas S."/>
            <person name="Medina M."/>
            <person name="Montsant A."/>
            <person name="Obornik M."/>
            <person name="Parker M.S."/>
            <person name="Palenik B."/>
            <person name="Pazour G.J."/>
            <person name="Richardson P.M."/>
            <person name="Rynearson T.A."/>
            <person name="Saito M.A."/>
            <person name="Schwartz D.C."/>
            <person name="Thamatrakoln K."/>
            <person name="Valentin K."/>
            <person name="Vardi A."/>
            <person name="Wilkerson F.P."/>
            <person name="Rokhsar D.S."/>
        </authorList>
    </citation>
    <scope>NUCLEOTIDE SEQUENCE [LARGE SCALE GENOMIC DNA]</scope>
    <source>
        <strain evidence="6 7">CCMP1335</strain>
    </source>
</reference>
<feature type="compositionally biased region" description="Acidic residues" evidence="5">
    <location>
        <begin position="130"/>
        <end position="140"/>
    </location>
</feature>
<feature type="region of interest" description="Disordered" evidence="5">
    <location>
        <begin position="247"/>
        <end position="278"/>
    </location>
</feature>
<dbReference type="GO" id="GO:0005634">
    <property type="term" value="C:nucleus"/>
    <property type="evidence" value="ECO:0007669"/>
    <property type="project" value="UniProtKB-SubCell"/>
</dbReference>
<proteinExistence type="predicted"/>
<sequence length="413" mass="43763">MDVPKSINEALASFFPSLDPNGQPYSMILRGTAAELDELRSTLTSRSRDEWLQMELQRRRDDTVDDRFGDGELVQDEDVDVSGAVQGDAEVMDQGATLAAVGGGTSGSATLASSVATDGDHATNKRGRDDNEEDDCEEDELTSNERLLLYLPSVQCTCTSWEMDNVEGDLLVTSLRVLFVPPSNASNDIAIDGRCISLHAVDSLPSSGDGGNSESHVYCQLSEPMGDGGGMGCASAISMAAPTNIMEDTDDRGEIDDDDNQQEEDSSDGGDVDVYFKPMVGSGENLSQTCQLLFDSLTKLASLNPADDGGEGAGGGLFSMLAMMAGMGGQNGQMGGFVYGDDDEDDNDDMVIRFGGSNNLVEDNGDSDGAADEERHAMLQRLDGVLVVPPEYEIASSDEGDGGQFDDADDEIL</sequence>
<dbReference type="InterPro" id="IPR011993">
    <property type="entry name" value="PH-like_dom_sf"/>
</dbReference>
<dbReference type="OMA" id="HVYCQLS"/>
<accession>B8BUW5</accession>
<evidence type="ECO:0000313" key="7">
    <source>
        <dbReference type="Proteomes" id="UP000001449"/>
    </source>
</evidence>
<dbReference type="Gene3D" id="2.30.29.30">
    <property type="entry name" value="Pleckstrin-homology domain (PH domain)/Phosphotyrosine-binding domain (PTB)"/>
    <property type="match status" value="1"/>
</dbReference>
<comment type="subcellular location">
    <subcellularLocation>
        <location evidence="2">Cytoplasm</location>
    </subcellularLocation>
    <subcellularLocation>
        <location evidence="1">Nucleus</location>
    </subcellularLocation>
</comment>
<dbReference type="Proteomes" id="UP000001449">
    <property type="component" value="Chromosome 2"/>
</dbReference>
<dbReference type="AlphaFoldDB" id="B8BUW5"/>
<reference evidence="6 7" key="2">
    <citation type="journal article" date="2008" name="Nature">
        <title>The Phaeodactylum genome reveals the evolutionary history of diatom genomes.</title>
        <authorList>
            <person name="Bowler C."/>
            <person name="Allen A.E."/>
            <person name="Badger J.H."/>
            <person name="Grimwood J."/>
            <person name="Jabbari K."/>
            <person name="Kuo A."/>
            <person name="Maheswari U."/>
            <person name="Martens C."/>
            <person name="Maumus F."/>
            <person name="Otillar R.P."/>
            <person name="Rayko E."/>
            <person name="Salamov A."/>
            <person name="Vandepoele K."/>
            <person name="Beszteri B."/>
            <person name="Gruber A."/>
            <person name="Heijde M."/>
            <person name="Katinka M."/>
            <person name="Mock T."/>
            <person name="Valentin K."/>
            <person name="Verret F."/>
            <person name="Berges J.A."/>
            <person name="Brownlee C."/>
            <person name="Cadoret J.P."/>
            <person name="Chiovitti A."/>
            <person name="Choi C.J."/>
            <person name="Coesel S."/>
            <person name="De Martino A."/>
            <person name="Detter J.C."/>
            <person name="Durkin C."/>
            <person name="Falciatore A."/>
            <person name="Fournet J."/>
            <person name="Haruta M."/>
            <person name="Huysman M.J."/>
            <person name="Jenkins B.D."/>
            <person name="Jiroutova K."/>
            <person name="Jorgensen R.E."/>
            <person name="Joubert Y."/>
            <person name="Kaplan A."/>
            <person name="Kroger N."/>
            <person name="Kroth P.G."/>
            <person name="La Roche J."/>
            <person name="Lindquist E."/>
            <person name="Lommer M."/>
            <person name="Martin-Jezequel V."/>
            <person name="Lopez P.J."/>
            <person name="Lucas S."/>
            <person name="Mangogna M."/>
            <person name="McGinnis K."/>
            <person name="Medlin L.K."/>
            <person name="Montsant A."/>
            <person name="Oudot-Le Secq M.P."/>
            <person name="Napoli C."/>
            <person name="Obornik M."/>
            <person name="Parker M.S."/>
            <person name="Petit J.L."/>
            <person name="Porcel B.M."/>
            <person name="Poulsen N."/>
            <person name="Robison M."/>
            <person name="Rychlewski L."/>
            <person name="Rynearson T.A."/>
            <person name="Schmutz J."/>
            <person name="Shapiro H."/>
            <person name="Siaut M."/>
            <person name="Stanley M."/>
            <person name="Sussman M.R."/>
            <person name="Taylor A.R."/>
            <person name="Vardi A."/>
            <person name="von Dassow P."/>
            <person name="Vyverman W."/>
            <person name="Willis A."/>
            <person name="Wyrwicz L.S."/>
            <person name="Rokhsar D.S."/>
            <person name="Weissenbach J."/>
            <person name="Armbrust E.V."/>
            <person name="Green B.R."/>
            <person name="Van de Peer Y."/>
            <person name="Grigoriev I.V."/>
        </authorList>
    </citation>
    <scope>NUCLEOTIDE SEQUENCE [LARGE SCALE GENOMIC DNA]</scope>
    <source>
        <strain evidence="6 7">CCMP1335</strain>
    </source>
</reference>
<evidence type="ECO:0000256" key="2">
    <source>
        <dbReference type="ARBA" id="ARBA00004496"/>
    </source>
</evidence>